<gene>
    <name evidence="4" type="ORF">GUITHDRAFT_41422</name>
</gene>
<feature type="non-terminal residue" evidence="4">
    <location>
        <position position="140"/>
    </location>
</feature>
<keyword evidence="1" id="KW-0677">Repeat</keyword>
<feature type="repeat" description="ANK" evidence="3">
    <location>
        <begin position="28"/>
        <end position="60"/>
    </location>
</feature>
<dbReference type="SUPFAM" id="SSF48403">
    <property type="entry name" value="Ankyrin repeat"/>
    <property type="match status" value="1"/>
</dbReference>
<evidence type="ECO:0000256" key="1">
    <source>
        <dbReference type="ARBA" id="ARBA00022737"/>
    </source>
</evidence>
<reference evidence="4 6" key="1">
    <citation type="journal article" date="2012" name="Nature">
        <title>Algal genomes reveal evolutionary mosaicism and the fate of nucleomorphs.</title>
        <authorList>
            <consortium name="DOE Joint Genome Institute"/>
            <person name="Curtis B.A."/>
            <person name="Tanifuji G."/>
            <person name="Burki F."/>
            <person name="Gruber A."/>
            <person name="Irimia M."/>
            <person name="Maruyama S."/>
            <person name="Arias M.C."/>
            <person name="Ball S.G."/>
            <person name="Gile G.H."/>
            <person name="Hirakawa Y."/>
            <person name="Hopkins J.F."/>
            <person name="Kuo A."/>
            <person name="Rensing S.A."/>
            <person name="Schmutz J."/>
            <person name="Symeonidi A."/>
            <person name="Elias M."/>
            <person name="Eveleigh R.J."/>
            <person name="Herman E.K."/>
            <person name="Klute M.J."/>
            <person name="Nakayama T."/>
            <person name="Obornik M."/>
            <person name="Reyes-Prieto A."/>
            <person name="Armbrust E.V."/>
            <person name="Aves S.J."/>
            <person name="Beiko R.G."/>
            <person name="Coutinho P."/>
            <person name="Dacks J.B."/>
            <person name="Durnford D.G."/>
            <person name="Fast N.M."/>
            <person name="Green B.R."/>
            <person name="Grisdale C.J."/>
            <person name="Hempel F."/>
            <person name="Henrissat B."/>
            <person name="Hoppner M.P."/>
            <person name="Ishida K."/>
            <person name="Kim E."/>
            <person name="Koreny L."/>
            <person name="Kroth P.G."/>
            <person name="Liu Y."/>
            <person name="Malik S.B."/>
            <person name="Maier U.G."/>
            <person name="McRose D."/>
            <person name="Mock T."/>
            <person name="Neilson J.A."/>
            <person name="Onodera N.T."/>
            <person name="Poole A.M."/>
            <person name="Pritham E.J."/>
            <person name="Richards T.A."/>
            <person name="Rocap G."/>
            <person name="Roy S.W."/>
            <person name="Sarai C."/>
            <person name="Schaack S."/>
            <person name="Shirato S."/>
            <person name="Slamovits C.H."/>
            <person name="Spencer D.F."/>
            <person name="Suzuki S."/>
            <person name="Worden A.Z."/>
            <person name="Zauner S."/>
            <person name="Barry K."/>
            <person name="Bell C."/>
            <person name="Bharti A.K."/>
            <person name="Crow J.A."/>
            <person name="Grimwood J."/>
            <person name="Kramer R."/>
            <person name="Lindquist E."/>
            <person name="Lucas S."/>
            <person name="Salamov A."/>
            <person name="McFadden G.I."/>
            <person name="Lane C.E."/>
            <person name="Keeling P.J."/>
            <person name="Gray M.W."/>
            <person name="Grigoriev I.V."/>
            <person name="Archibald J.M."/>
        </authorList>
    </citation>
    <scope>NUCLEOTIDE SEQUENCE</scope>
    <source>
        <strain evidence="4 6">CCMP2712</strain>
    </source>
</reference>
<reference evidence="6" key="2">
    <citation type="submission" date="2012-11" db="EMBL/GenBank/DDBJ databases">
        <authorList>
            <person name="Kuo A."/>
            <person name="Curtis B.A."/>
            <person name="Tanifuji G."/>
            <person name="Burki F."/>
            <person name="Gruber A."/>
            <person name="Irimia M."/>
            <person name="Maruyama S."/>
            <person name="Arias M.C."/>
            <person name="Ball S.G."/>
            <person name="Gile G.H."/>
            <person name="Hirakawa Y."/>
            <person name="Hopkins J.F."/>
            <person name="Rensing S.A."/>
            <person name="Schmutz J."/>
            <person name="Symeonidi A."/>
            <person name="Elias M."/>
            <person name="Eveleigh R.J."/>
            <person name="Herman E.K."/>
            <person name="Klute M.J."/>
            <person name="Nakayama T."/>
            <person name="Obornik M."/>
            <person name="Reyes-Prieto A."/>
            <person name="Armbrust E.V."/>
            <person name="Aves S.J."/>
            <person name="Beiko R.G."/>
            <person name="Coutinho P."/>
            <person name="Dacks J.B."/>
            <person name="Durnford D.G."/>
            <person name="Fast N.M."/>
            <person name="Green B.R."/>
            <person name="Grisdale C."/>
            <person name="Hempe F."/>
            <person name="Henrissat B."/>
            <person name="Hoppner M.P."/>
            <person name="Ishida K.-I."/>
            <person name="Kim E."/>
            <person name="Koreny L."/>
            <person name="Kroth P.G."/>
            <person name="Liu Y."/>
            <person name="Malik S.-B."/>
            <person name="Maier U.G."/>
            <person name="McRose D."/>
            <person name="Mock T."/>
            <person name="Neilson J.A."/>
            <person name="Onodera N.T."/>
            <person name="Poole A.M."/>
            <person name="Pritham E.J."/>
            <person name="Richards T.A."/>
            <person name="Rocap G."/>
            <person name="Roy S.W."/>
            <person name="Sarai C."/>
            <person name="Schaack S."/>
            <person name="Shirato S."/>
            <person name="Slamovits C.H."/>
            <person name="Spencer D.F."/>
            <person name="Suzuki S."/>
            <person name="Worden A.Z."/>
            <person name="Zauner S."/>
            <person name="Barry K."/>
            <person name="Bell C."/>
            <person name="Bharti A.K."/>
            <person name="Crow J.A."/>
            <person name="Grimwood J."/>
            <person name="Kramer R."/>
            <person name="Lindquist E."/>
            <person name="Lucas S."/>
            <person name="Salamov A."/>
            <person name="McFadden G.I."/>
            <person name="Lane C.E."/>
            <person name="Keeling P.J."/>
            <person name="Gray M.W."/>
            <person name="Grigoriev I.V."/>
            <person name="Archibald J.M."/>
        </authorList>
    </citation>
    <scope>NUCLEOTIDE SEQUENCE</scope>
    <source>
        <strain evidence="6">CCMP2712</strain>
    </source>
</reference>
<dbReference type="Proteomes" id="UP000011087">
    <property type="component" value="Unassembled WGS sequence"/>
</dbReference>
<dbReference type="InterPro" id="IPR002110">
    <property type="entry name" value="Ankyrin_rpt"/>
</dbReference>
<dbReference type="OMA" id="IMVGANC"/>
<dbReference type="SMART" id="SM00248">
    <property type="entry name" value="ANK"/>
    <property type="match status" value="3"/>
</dbReference>
<dbReference type="Pfam" id="PF00023">
    <property type="entry name" value="Ank"/>
    <property type="match status" value="1"/>
</dbReference>
<dbReference type="Pfam" id="PF12796">
    <property type="entry name" value="Ank_2"/>
    <property type="match status" value="1"/>
</dbReference>
<reference evidence="5" key="3">
    <citation type="submission" date="2016-03" db="UniProtKB">
        <authorList>
            <consortium name="EnsemblProtists"/>
        </authorList>
    </citation>
    <scope>IDENTIFICATION</scope>
</reference>
<dbReference type="Gene3D" id="1.25.40.20">
    <property type="entry name" value="Ankyrin repeat-containing domain"/>
    <property type="match status" value="2"/>
</dbReference>
<feature type="repeat" description="ANK" evidence="3">
    <location>
        <begin position="61"/>
        <end position="93"/>
    </location>
</feature>
<proteinExistence type="predicted"/>
<evidence type="ECO:0000256" key="2">
    <source>
        <dbReference type="ARBA" id="ARBA00023043"/>
    </source>
</evidence>
<dbReference type="EnsemblProtists" id="EKX43842">
    <property type="protein sequence ID" value="EKX43842"/>
    <property type="gene ID" value="GUITHDRAFT_41422"/>
</dbReference>
<organism evidence="4">
    <name type="scientific">Guillardia theta (strain CCMP2712)</name>
    <name type="common">Cryptophyte</name>
    <dbReference type="NCBI Taxonomy" id="905079"/>
    <lineage>
        <taxon>Eukaryota</taxon>
        <taxon>Cryptophyceae</taxon>
        <taxon>Pyrenomonadales</taxon>
        <taxon>Geminigeraceae</taxon>
        <taxon>Guillardia</taxon>
    </lineage>
</organism>
<dbReference type="PROSITE" id="PS50297">
    <property type="entry name" value="ANK_REP_REGION"/>
    <property type="match status" value="3"/>
</dbReference>
<dbReference type="GeneID" id="17300426"/>
<dbReference type="EMBL" id="JH993008">
    <property type="protein sequence ID" value="EKX43842.1"/>
    <property type="molecule type" value="Genomic_DNA"/>
</dbReference>
<sequence>AARFGQILDLKEAVADGADVNSSDPTQGGKGAMHWAAEGGYTKIIKFLADLGADVKCRDNDLQTPLHLAAGSGHVPAIQQLVQLGAEVNASNRAGFTPLHWASANGHPRAVLALLELGACQWCVDWQGRTALQLADYWNQ</sequence>
<name>L1J6B2_GUITC</name>
<feature type="repeat" description="ANK" evidence="3">
    <location>
        <begin position="94"/>
        <end position="119"/>
    </location>
</feature>
<accession>L1J6B2</accession>
<evidence type="ECO:0000256" key="3">
    <source>
        <dbReference type="PROSITE-ProRule" id="PRU00023"/>
    </source>
</evidence>
<feature type="non-terminal residue" evidence="4">
    <location>
        <position position="1"/>
    </location>
</feature>
<dbReference type="HOGENOM" id="CLU_000134_18_9_1"/>
<dbReference type="PANTHER" id="PTHR24171:SF9">
    <property type="entry name" value="ANKYRIN REPEAT DOMAIN-CONTAINING PROTEIN 39"/>
    <property type="match status" value="1"/>
</dbReference>
<dbReference type="InterPro" id="IPR036770">
    <property type="entry name" value="Ankyrin_rpt-contain_sf"/>
</dbReference>
<dbReference type="AlphaFoldDB" id="L1J6B2"/>
<dbReference type="PROSITE" id="PS50088">
    <property type="entry name" value="ANK_REPEAT"/>
    <property type="match status" value="3"/>
</dbReference>
<dbReference type="OrthoDB" id="195446at2759"/>
<dbReference type="eggNOG" id="KOG0504">
    <property type="taxonomic scope" value="Eukaryota"/>
</dbReference>
<dbReference type="PaxDb" id="55529-EKX43842"/>
<protein>
    <submittedName>
        <fullName evidence="4 5">Uncharacterized protein</fullName>
    </submittedName>
</protein>
<evidence type="ECO:0000313" key="5">
    <source>
        <dbReference type="EnsemblProtists" id="EKX43842"/>
    </source>
</evidence>
<dbReference type="STRING" id="905079.L1J6B2"/>
<dbReference type="RefSeq" id="XP_005830822.1">
    <property type="nucleotide sequence ID" value="XM_005830765.1"/>
</dbReference>
<evidence type="ECO:0000313" key="4">
    <source>
        <dbReference type="EMBL" id="EKX43842.1"/>
    </source>
</evidence>
<dbReference type="PANTHER" id="PTHR24171">
    <property type="entry name" value="ANKYRIN REPEAT DOMAIN-CONTAINING PROTEIN 39-RELATED"/>
    <property type="match status" value="1"/>
</dbReference>
<evidence type="ECO:0000313" key="6">
    <source>
        <dbReference type="Proteomes" id="UP000011087"/>
    </source>
</evidence>
<dbReference type="KEGG" id="gtt:GUITHDRAFT_41422"/>
<keyword evidence="6" id="KW-1185">Reference proteome</keyword>
<keyword evidence="2 3" id="KW-0040">ANK repeat</keyword>